<dbReference type="RefSeq" id="WP_161484385.1">
    <property type="nucleotide sequence ID" value="NZ_WXEW01000018.1"/>
</dbReference>
<sequence>MTNPSGAGIFDDDPSYERLRAIRESGYDGPLDQDLLPVSPLRWEAEALDALRRRGA</sequence>
<comment type="caution">
    <text evidence="1">The sequence shown here is derived from an EMBL/GenBank/DDBJ whole genome shotgun (WGS) entry which is preliminary data.</text>
</comment>
<name>A0A7C9P395_9ACTN</name>
<dbReference type="EMBL" id="WXEW01000018">
    <property type="protein sequence ID" value="NAS27457.1"/>
    <property type="molecule type" value="Genomic_DNA"/>
</dbReference>
<organism evidence="1 2">
    <name type="scientific">Herbidospora solisilvae</name>
    <dbReference type="NCBI Taxonomy" id="2696284"/>
    <lineage>
        <taxon>Bacteria</taxon>
        <taxon>Bacillati</taxon>
        <taxon>Actinomycetota</taxon>
        <taxon>Actinomycetes</taxon>
        <taxon>Streptosporangiales</taxon>
        <taxon>Streptosporangiaceae</taxon>
        <taxon>Herbidospora</taxon>
    </lineage>
</organism>
<evidence type="ECO:0000313" key="1">
    <source>
        <dbReference type="EMBL" id="NAS27457.1"/>
    </source>
</evidence>
<dbReference type="Proteomes" id="UP000479526">
    <property type="component" value="Unassembled WGS sequence"/>
</dbReference>
<gene>
    <name evidence="1" type="ORF">GT755_38045</name>
</gene>
<accession>A0A7C9P395</accession>
<protein>
    <submittedName>
        <fullName evidence="1">Uncharacterized protein</fullName>
    </submittedName>
</protein>
<evidence type="ECO:0000313" key="2">
    <source>
        <dbReference type="Proteomes" id="UP000479526"/>
    </source>
</evidence>
<reference evidence="1 2" key="1">
    <citation type="submission" date="2020-01" db="EMBL/GenBank/DDBJ databases">
        <title>Herbidospora sp. NEAU-GS84 nov., a novel actinomycete isolated from soil.</title>
        <authorList>
            <person name="Han L."/>
        </authorList>
    </citation>
    <scope>NUCLEOTIDE SEQUENCE [LARGE SCALE GENOMIC DNA]</scope>
    <source>
        <strain evidence="1 2">NEAU-GS84</strain>
    </source>
</reference>
<dbReference type="AlphaFoldDB" id="A0A7C9P395"/>
<proteinExistence type="predicted"/>
<keyword evidence="2" id="KW-1185">Reference proteome</keyword>